<dbReference type="SUPFAM" id="SSF117892">
    <property type="entry name" value="Band 7/SPFH domain"/>
    <property type="match status" value="1"/>
</dbReference>
<dbReference type="PANTHER" id="PTHR43446">
    <property type="entry name" value="MEMBRANE PROTEIN-RELATED"/>
    <property type="match status" value="1"/>
</dbReference>
<gene>
    <name evidence="4" type="ORF">OHV25_06070</name>
</gene>
<keyword evidence="2" id="KW-0812">Transmembrane</keyword>
<keyword evidence="2" id="KW-1133">Transmembrane helix</keyword>
<feature type="transmembrane region" description="Helical" evidence="2">
    <location>
        <begin position="76"/>
        <end position="98"/>
    </location>
</feature>
<dbReference type="AlphaFoldDB" id="A0AAU2GTZ3"/>
<dbReference type="PANTHER" id="PTHR43446:SF1">
    <property type="entry name" value="BAND 7 DOMAIN-CONTAINING PROTEIN"/>
    <property type="match status" value="1"/>
</dbReference>
<reference evidence="4" key="1">
    <citation type="submission" date="2022-10" db="EMBL/GenBank/DDBJ databases">
        <title>The complete genomes of actinobacterial strains from the NBC collection.</title>
        <authorList>
            <person name="Joergensen T.S."/>
            <person name="Alvarez Arevalo M."/>
            <person name="Sterndorff E.B."/>
            <person name="Faurdal D."/>
            <person name="Vuksanovic O."/>
            <person name="Mourched A.-S."/>
            <person name="Charusanti P."/>
            <person name="Shaw S."/>
            <person name="Blin K."/>
            <person name="Weber T."/>
        </authorList>
    </citation>
    <scope>NUCLEOTIDE SEQUENCE</scope>
    <source>
        <strain evidence="4">NBC_00060</strain>
    </source>
</reference>
<protein>
    <submittedName>
        <fullName evidence="4">SPFH domain-containing protein</fullName>
    </submittedName>
</protein>
<evidence type="ECO:0000259" key="3">
    <source>
        <dbReference type="SMART" id="SM00244"/>
    </source>
</evidence>
<evidence type="ECO:0000313" key="4">
    <source>
        <dbReference type="EMBL" id="WTU39172.1"/>
    </source>
</evidence>
<dbReference type="EMBL" id="CP108253">
    <property type="protein sequence ID" value="WTU39172.1"/>
    <property type="molecule type" value="Genomic_DNA"/>
</dbReference>
<feature type="region of interest" description="Disordered" evidence="1">
    <location>
        <begin position="1"/>
        <end position="31"/>
    </location>
</feature>
<feature type="domain" description="Band 7" evidence="3">
    <location>
        <begin position="96"/>
        <end position="262"/>
    </location>
</feature>
<name>A0AAU2GTZ3_9ACTN</name>
<dbReference type="SMART" id="SM00244">
    <property type="entry name" value="PHB"/>
    <property type="match status" value="1"/>
</dbReference>
<accession>A0AAU2GTZ3</accession>
<feature type="region of interest" description="Disordered" evidence="1">
    <location>
        <begin position="200"/>
        <end position="220"/>
    </location>
</feature>
<sequence>MAAAQPRPSDPATVRHPLSPPRLERDLTERPGRSPSAWWAVLVVLLAQATAGWLLWRAGLTPTEPGRLPERLDQGLAPGQWAAITGCAVLSLAALGGLTRSRAGSARVLTRFGRYQGTVRRTGLVWISPLARRHRADVRLRHWRSEPLRAVDATGAELQVVVLVVWRVKDTARALFTVDDHTAYLREQIEAATARTASRLPADSFRETDPNSPTLRDTDAMSSELTRTLAAECRPVGIEISSARPIRIEYAPGVAAAMRRRQIAALDAQHRDAVLTSVLDAVHDTVSRLTERGLVSLDDYERKALVKDLTVAFYTARAGAVDTR</sequence>
<proteinExistence type="predicted"/>
<keyword evidence="2" id="KW-0472">Membrane</keyword>
<evidence type="ECO:0000256" key="2">
    <source>
        <dbReference type="SAM" id="Phobius"/>
    </source>
</evidence>
<evidence type="ECO:0000256" key="1">
    <source>
        <dbReference type="SAM" id="MobiDB-lite"/>
    </source>
</evidence>
<dbReference type="Pfam" id="PF01145">
    <property type="entry name" value="Band_7"/>
    <property type="match status" value="1"/>
</dbReference>
<dbReference type="InterPro" id="IPR001107">
    <property type="entry name" value="Band_7"/>
</dbReference>
<organism evidence="4">
    <name type="scientific">Streptomyces sp. NBC_00060</name>
    <dbReference type="NCBI Taxonomy" id="2975636"/>
    <lineage>
        <taxon>Bacteria</taxon>
        <taxon>Bacillati</taxon>
        <taxon>Actinomycetota</taxon>
        <taxon>Actinomycetes</taxon>
        <taxon>Kitasatosporales</taxon>
        <taxon>Streptomycetaceae</taxon>
        <taxon>Streptomyces</taxon>
    </lineage>
</organism>
<dbReference type="InterPro" id="IPR036013">
    <property type="entry name" value="Band_7/SPFH_dom_sf"/>
</dbReference>
<feature type="transmembrane region" description="Helical" evidence="2">
    <location>
        <begin position="37"/>
        <end position="56"/>
    </location>
</feature>
<feature type="compositionally biased region" description="Basic and acidic residues" evidence="1">
    <location>
        <begin position="22"/>
        <end position="31"/>
    </location>
</feature>
<dbReference type="Gene3D" id="3.30.479.30">
    <property type="entry name" value="Band 7 domain"/>
    <property type="match status" value="1"/>
</dbReference>
<feature type="compositionally biased region" description="Polar residues" evidence="1">
    <location>
        <begin position="210"/>
        <end position="220"/>
    </location>
</feature>